<dbReference type="Proteomes" id="UP000654075">
    <property type="component" value="Unassembled WGS sequence"/>
</dbReference>
<evidence type="ECO:0000313" key="5">
    <source>
        <dbReference type="EMBL" id="CAE8743864.1"/>
    </source>
</evidence>
<evidence type="ECO:0000256" key="3">
    <source>
        <dbReference type="PROSITE-ProRule" id="PRU00023"/>
    </source>
</evidence>
<feature type="repeat" description="ANK" evidence="3">
    <location>
        <begin position="90"/>
        <end position="122"/>
    </location>
</feature>
<dbReference type="InterPro" id="IPR002110">
    <property type="entry name" value="Ankyrin_rpt"/>
</dbReference>
<evidence type="ECO:0000313" key="4">
    <source>
        <dbReference type="EMBL" id="CAE8611700.1"/>
    </source>
</evidence>
<accession>A0A813FIE0</accession>
<dbReference type="EMBL" id="CAJNNV010025040">
    <property type="protein sequence ID" value="CAE8611700.1"/>
    <property type="molecule type" value="Genomic_DNA"/>
</dbReference>
<dbReference type="SUPFAM" id="SSF48403">
    <property type="entry name" value="Ankyrin repeat"/>
    <property type="match status" value="1"/>
</dbReference>
<dbReference type="PANTHER" id="PTHR24198">
    <property type="entry name" value="ANKYRIN REPEAT AND PROTEIN KINASE DOMAIN-CONTAINING PROTEIN"/>
    <property type="match status" value="1"/>
</dbReference>
<dbReference type="PROSITE" id="PS50297">
    <property type="entry name" value="ANK_REP_REGION"/>
    <property type="match status" value="1"/>
</dbReference>
<keyword evidence="2 3" id="KW-0040">ANK repeat</keyword>
<evidence type="ECO:0000256" key="1">
    <source>
        <dbReference type="ARBA" id="ARBA00022737"/>
    </source>
</evidence>
<dbReference type="InterPro" id="IPR036770">
    <property type="entry name" value="Ankyrin_rpt-contain_sf"/>
</dbReference>
<keyword evidence="6" id="KW-1185">Reference proteome</keyword>
<dbReference type="PANTHER" id="PTHR24198:SF165">
    <property type="entry name" value="ANKYRIN REPEAT-CONTAINING PROTEIN-RELATED"/>
    <property type="match status" value="1"/>
</dbReference>
<reference evidence="4" key="1">
    <citation type="submission" date="2021-02" db="EMBL/GenBank/DDBJ databases">
        <authorList>
            <person name="Dougan E. K."/>
            <person name="Rhodes N."/>
            <person name="Thang M."/>
            <person name="Chan C."/>
        </authorList>
    </citation>
    <scope>NUCLEOTIDE SEQUENCE</scope>
</reference>
<proteinExistence type="predicted"/>
<protein>
    <submittedName>
        <fullName evidence="4">Uncharacterized protein</fullName>
    </submittedName>
</protein>
<dbReference type="Proteomes" id="UP000626109">
    <property type="component" value="Unassembled WGS sequence"/>
</dbReference>
<dbReference type="AlphaFoldDB" id="A0A813FIE0"/>
<dbReference type="Pfam" id="PF12796">
    <property type="entry name" value="Ank_2"/>
    <property type="match status" value="1"/>
</dbReference>
<evidence type="ECO:0000313" key="6">
    <source>
        <dbReference type="Proteomes" id="UP000654075"/>
    </source>
</evidence>
<comment type="caution">
    <text evidence="4">The sequence shown here is derived from an EMBL/GenBank/DDBJ whole genome shotgun (WGS) entry which is preliminary data.</text>
</comment>
<organism evidence="4 6">
    <name type="scientific">Polarella glacialis</name>
    <name type="common">Dinoflagellate</name>
    <dbReference type="NCBI Taxonomy" id="89957"/>
    <lineage>
        <taxon>Eukaryota</taxon>
        <taxon>Sar</taxon>
        <taxon>Alveolata</taxon>
        <taxon>Dinophyceae</taxon>
        <taxon>Suessiales</taxon>
        <taxon>Suessiaceae</taxon>
        <taxon>Polarella</taxon>
    </lineage>
</organism>
<dbReference type="GO" id="GO:0005737">
    <property type="term" value="C:cytoplasm"/>
    <property type="evidence" value="ECO:0007669"/>
    <property type="project" value="TreeGrafter"/>
</dbReference>
<dbReference type="PROSITE" id="PS50088">
    <property type="entry name" value="ANK_REPEAT"/>
    <property type="match status" value="1"/>
</dbReference>
<dbReference type="OrthoDB" id="416174at2759"/>
<dbReference type="Gene3D" id="1.25.40.20">
    <property type="entry name" value="Ankyrin repeat-containing domain"/>
    <property type="match status" value="2"/>
</dbReference>
<sequence length="140" mass="14239">MGAGKSTSVTAPPQVSAAEAAAASHQLLSGAKRCDAGTIQKALAAGASPDARSQHTGRPALSFAAQCVDTIDPLRQILSARADVDAVAKDGRTALHIAVAWERGPAASKLVEAGASRNVVDEHGLTPLALAARRNRIDIS</sequence>
<gene>
    <name evidence="4" type="ORF">PGLA1383_LOCUS29501</name>
    <name evidence="5" type="ORF">PGLA2088_LOCUS51614</name>
</gene>
<evidence type="ECO:0000256" key="2">
    <source>
        <dbReference type="ARBA" id="ARBA00023043"/>
    </source>
</evidence>
<dbReference type="EMBL" id="CAJNNW010037681">
    <property type="protein sequence ID" value="CAE8743864.1"/>
    <property type="molecule type" value="Genomic_DNA"/>
</dbReference>
<name>A0A813FIE0_POLGL</name>
<keyword evidence="1" id="KW-0677">Repeat</keyword>